<keyword evidence="5 13" id="KW-0812">Transmembrane</keyword>
<reference evidence="17" key="1">
    <citation type="journal article" date="2008" name="Nat. Genet.">
        <title>The Pristionchus pacificus genome provides a unique perspective on nematode lifestyle and parasitism.</title>
        <authorList>
            <person name="Dieterich C."/>
            <person name="Clifton S.W."/>
            <person name="Schuster L.N."/>
            <person name="Chinwalla A."/>
            <person name="Delehaunty K."/>
            <person name="Dinkelacker I."/>
            <person name="Fulton L."/>
            <person name="Fulton R."/>
            <person name="Godfrey J."/>
            <person name="Minx P."/>
            <person name="Mitreva M."/>
            <person name="Roeseler W."/>
            <person name="Tian H."/>
            <person name="Witte H."/>
            <person name="Yang S.P."/>
            <person name="Wilson R.K."/>
            <person name="Sommer R.J."/>
        </authorList>
    </citation>
    <scope>NUCLEOTIDE SEQUENCE [LARGE SCALE GENOMIC DNA]</scope>
    <source>
        <strain evidence="17">PS312</strain>
    </source>
</reference>
<gene>
    <name evidence="16" type="primary">WBGene00101438</name>
</gene>
<evidence type="ECO:0000256" key="13">
    <source>
        <dbReference type="RuleBase" id="RU000679"/>
    </source>
</evidence>
<evidence type="ECO:0000256" key="12">
    <source>
        <dbReference type="ARBA" id="ARBA00023303"/>
    </source>
</evidence>
<keyword evidence="11 13" id="KW-0739">Sodium transport</keyword>
<evidence type="ECO:0000256" key="1">
    <source>
        <dbReference type="ARBA" id="ARBA00004141"/>
    </source>
</evidence>
<evidence type="ECO:0000256" key="15">
    <source>
        <dbReference type="SAM" id="Phobius"/>
    </source>
</evidence>
<keyword evidence="6 15" id="KW-1133">Transmembrane helix</keyword>
<keyword evidence="10" id="KW-0325">Glycoprotein</keyword>
<name>A0A8R1UAA0_PRIPA</name>
<dbReference type="InterPro" id="IPR001873">
    <property type="entry name" value="ENaC"/>
</dbReference>
<dbReference type="Gene3D" id="2.60.470.10">
    <property type="entry name" value="Acid-sensing ion channels like domains"/>
    <property type="match status" value="1"/>
</dbReference>
<feature type="region of interest" description="Disordered" evidence="14">
    <location>
        <begin position="858"/>
        <end position="911"/>
    </location>
</feature>
<keyword evidence="7" id="KW-0915">Sodium</keyword>
<evidence type="ECO:0000256" key="7">
    <source>
        <dbReference type="ARBA" id="ARBA00023053"/>
    </source>
</evidence>
<dbReference type="Pfam" id="PF00858">
    <property type="entry name" value="ASC"/>
    <property type="match status" value="2"/>
</dbReference>
<keyword evidence="12 13" id="KW-0407">Ion channel</keyword>
<evidence type="ECO:0000256" key="11">
    <source>
        <dbReference type="ARBA" id="ARBA00023201"/>
    </source>
</evidence>
<accession>A0A8R1UAA0</accession>
<reference evidence="16" key="2">
    <citation type="submission" date="2022-06" db="UniProtKB">
        <authorList>
            <consortium name="EnsemblMetazoa"/>
        </authorList>
    </citation>
    <scope>IDENTIFICATION</scope>
    <source>
        <strain evidence="16">PS312</strain>
    </source>
</reference>
<feature type="transmembrane region" description="Helical" evidence="15">
    <location>
        <begin position="63"/>
        <end position="85"/>
    </location>
</feature>
<evidence type="ECO:0000313" key="17">
    <source>
        <dbReference type="Proteomes" id="UP000005239"/>
    </source>
</evidence>
<evidence type="ECO:0000256" key="14">
    <source>
        <dbReference type="SAM" id="MobiDB-lite"/>
    </source>
</evidence>
<dbReference type="Proteomes" id="UP000005239">
    <property type="component" value="Unassembled WGS sequence"/>
</dbReference>
<dbReference type="GO" id="GO:0015280">
    <property type="term" value="F:ligand-gated sodium channel activity"/>
    <property type="evidence" value="ECO:0000318"/>
    <property type="project" value="GO_Central"/>
</dbReference>
<evidence type="ECO:0000256" key="3">
    <source>
        <dbReference type="ARBA" id="ARBA00022448"/>
    </source>
</evidence>
<feature type="transmembrane region" description="Helical" evidence="15">
    <location>
        <begin position="793"/>
        <end position="816"/>
    </location>
</feature>
<keyword evidence="9 15" id="KW-0472">Membrane</keyword>
<evidence type="ECO:0000256" key="8">
    <source>
        <dbReference type="ARBA" id="ARBA00023065"/>
    </source>
</evidence>
<dbReference type="PANTHER" id="PTHR11690">
    <property type="entry name" value="AMILORIDE-SENSITIVE SODIUM CHANNEL-RELATED"/>
    <property type="match status" value="1"/>
</dbReference>
<keyword evidence="4 13" id="KW-0894">Sodium channel</keyword>
<dbReference type="PANTHER" id="PTHR11690:SF296">
    <property type="entry name" value="DEGENERIN-LIKE PROTEIN DEL-10"/>
    <property type="match status" value="1"/>
</dbReference>
<evidence type="ECO:0000313" key="16">
    <source>
        <dbReference type="EnsemblMetazoa" id="PPA11884.1"/>
    </source>
</evidence>
<evidence type="ECO:0000256" key="6">
    <source>
        <dbReference type="ARBA" id="ARBA00022989"/>
    </source>
</evidence>
<evidence type="ECO:0000256" key="4">
    <source>
        <dbReference type="ARBA" id="ARBA00022461"/>
    </source>
</evidence>
<evidence type="ECO:0000256" key="10">
    <source>
        <dbReference type="ARBA" id="ARBA00023180"/>
    </source>
</evidence>
<evidence type="ECO:0000256" key="2">
    <source>
        <dbReference type="ARBA" id="ARBA00007193"/>
    </source>
</evidence>
<evidence type="ECO:0000256" key="5">
    <source>
        <dbReference type="ARBA" id="ARBA00022692"/>
    </source>
</evidence>
<keyword evidence="17" id="KW-1185">Reference proteome</keyword>
<proteinExistence type="inferred from homology"/>
<organism evidence="16 17">
    <name type="scientific">Pristionchus pacificus</name>
    <name type="common">Parasitic nematode worm</name>
    <dbReference type="NCBI Taxonomy" id="54126"/>
    <lineage>
        <taxon>Eukaryota</taxon>
        <taxon>Metazoa</taxon>
        <taxon>Ecdysozoa</taxon>
        <taxon>Nematoda</taxon>
        <taxon>Chromadorea</taxon>
        <taxon>Rhabditida</taxon>
        <taxon>Rhabditina</taxon>
        <taxon>Diplogasteromorpha</taxon>
        <taxon>Diplogasteroidea</taxon>
        <taxon>Neodiplogasteridae</taxon>
        <taxon>Pristionchus</taxon>
    </lineage>
</organism>
<dbReference type="PRINTS" id="PR01078">
    <property type="entry name" value="AMINACHANNEL"/>
</dbReference>
<dbReference type="Gene3D" id="1.10.287.770">
    <property type="entry name" value="YojJ-like"/>
    <property type="match status" value="1"/>
</dbReference>
<dbReference type="GO" id="GO:0035725">
    <property type="term" value="P:sodium ion transmembrane transport"/>
    <property type="evidence" value="ECO:0000318"/>
    <property type="project" value="GO_Central"/>
</dbReference>
<dbReference type="AlphaFoldDB" id="A0A8R1UAA0"/>
<sequence>MPRTAALITNVVFDKEDDRRRISTVSTHYSETEGTDTKTGEIINIIHDANMDGVRHLKDGNRFVRYAWGAVILTFVILALLQISLQIQFYYRNPIATNVEVEYPNNITFPAVAICNNNQFRLTYITGAWLMNRNMAREDPNSTISVFERVLLNAWDMDAVAFLKKAAHTKSRMIMGCTWPNGSSCHLSDFKPVWTMTGLCWAINTNQEKPFSVSGSGPGHGLRLLLNVESYERIEACSEQFRTNRLPGLKIVIFNQTDVAETSLSGVNVPAGHSMDIPFKMQHRQKLATSSCVEETEVEKEAVSNFSSLYNIRTCAIRKYLEEIERVCQCSFIRLFDQRASHDTPLCTVGDYFKCVSSLIDNVRESGTARKWCLPPCETVQFTAWQDMNRLPRNLMPPLIEEGEEEDEGDVEEEDIENEFRTNEADHITCDSSNNFLTDKQVGRIKREAHRAFEKQSRFQEDVRERTKRMIERLKRTVAKVKNEQWGWHPDDLLTPYERLMNESECFARLASREESIFTQMNRPSRNNEESTTKNIYSLVDPSSYERQPDRFKTIGGLKEYYGQKVEDVLREGNYIISTMEKLWSIFDASSYSSTITADLSRMDRIFELMNQYENGGLQRRVWAEKMESRQMRHFFPEEFMDGWSFPILRDLEKVLHKTISELESVEWVAVNRSIQSGNAGKMGATLFFSSSENEKAEEFEKLILDMYECATGEVKEESKKMLIEFKKTMRELQSAYNNLFKKELPEYLELYEFGDKFERENFAMVNIFMHEIHLEHWRQYETYSFWSLACDVGGALGLFVGASLLTIIEMIYLCIKHGICSRKTANDAISWVRHASMKRKGRRVVREVDESNDDDLANEKKKSIWGTPPKITSIPEETSLLSQDDPLTESISDSSAQPLFAGKEERHTIL</sequence>
<protein>
    <submittedName>
        <fullName evidence="16">Uncharacterized protein</fullName>
    </submittedName>
</protein>
<comment type="similarity">
    <text evidence="2 13">Belongs to the amiloride-sensitive sodium channel (TC 1.A.6) family.</text>
</comment>
<dbReference type="GO" id="GO:0005886">
    <property type="term" value="C:plasma membrane"/>
    <property type="evidence" value="ECO:0000318"/>
    <property type="project" value="GO_Central"/>
</dbReference>
<evidence type="ECO:0000256" key="9">
    <source>
        <dbReference type="ARBA" id="ARBA00023136"/>
    </source>
</evidence>
<comment type="subcellular location">
    <subcellularLocation>
        <location evidence="1">Membrane</location>
        <topology evidence="1">Multi-pass membrane protein</topology>
    </subcellularLocation>
</comment>
<keyword evidence="8 13" id="KW-0406">Ion transport</keyword>
<keyword evidence="3 13" id="KW-0813">Transport</keyword>
<dbReference type="EnsemblMetazoa" id="PPA11884.1">
    <property type="protein sequence ID" value="PPA11884.1"/>
    <property type="gene ID" value="WBGene00101438"/>
</dbReference>